<accession>A0A978UK49</accession>
<dbReference type="Proteomes" id="UP000813462">
    <property type="component" value="Unassembled WGS sequence"/>
</dbReference>
<reference evidence="2" key="1">
    <citation type="journal article" date="2021" name="Front. Plant Sci.">
        <title>Chromosome-Scale Genome Assembly for Chinese Sour Jujube and Insights Into Its Genome Evolution and Domestication Signature.</title>
        <authorList>
            <person name="Shen L.-Y."/>
            <person name="Luo H."/>
            <person name="Wang X.-L."/>
            <person name="Wang X.-M."/>
            <person name="Qiu X.-J."/>
            <person name="Liu H."/>
            <person name="Zhou S.-S."/>
            <person name="Jia K.-H."/>
            <person name="Nie S."/>
            <person name="Bao Y.-T."/>
            <person name="Zhang R.-G."/>
            <person name="Yun Q.-Z."/>
            <person name="Chai Y.-H."/>
            <person name="Lu J.-Y."/>
            <person name="Li Y."/>
            <person name="Zhao S.-W."/>
            <person name="Mao J.-F."/>
            <person name="Jia S.-G."/>
            <person name="Mao Y.-M."/>
        </authorList>
    </citation>
    <scope>NUCLEOTIDE SEQUENCE</scope>
    <source>
        <strain evidence="2">AT0</strain>
        <tissue evidence="2">Leaf</tissue>
    </source>
</reference>
<dbReference type="Gene3D" id="3.30.559.10">
    <property type="entry name" value="Chloramphenicol acetyltransferase-like domain"/>
    <property type="match status" value="2"/>
</dbReference>
<dbReference type="PANTHER" id="PTHR31896">
    <property type="entry name" value="FAMILY REGULATORY PROTEIN, PUTATIVE (AFU_ORTHOLOGUE AFUA_3G14730)-RELATED"/>
    <property type="match status" value="1"/>
</dbReference>
<gene>
    <name evidence="2" type="ORF">FEM48_Zijuj10G0002000</name>
</gene>
<evidence type="ECO:0000313" key="2">
    <source>
        <dbReference type="EMBL" id="KAH7515201.1"/>
    </source>
</evidence>
<dbReference type="Pfam" id="PF02458">
    <property type="entry name" value="Transferase"/>
    <property type="match status" value="1"/>
</dbReference>
<evidence type="ECO:0000313" key="3">
    <source>
        <dbReference type="Proteomes" id="UP000813462"/>
    </source>
</evidence>
<proteinExistence type="predicted"/>
<dbReference type="InterPro" id="IPR051283">
    <property type="entry name" value="Sec_Metabolite_Acyltrans"/>
</dbReference>
<keyword evidence="1" id="KW-0808">Transferase</keyword>
<dbReference type="PANTHER" id="PTHR31896:SF12">
    <property type="entry name" value="HXXXD-TYPE ACYL-TRANSFERASE FAMILY PROTEIN"/>
    <property type="match status" value="1"/>
</dbReference>
<name>A0A978UK49_ZIZJJ</name>
<comment type="caution">
    <text evidence="2">The sequence shown here is derived from an EMBL/GenBank/DDBJ whole genome shotgun (WGS) entry which is preliminary data.</text>
</comment>
<dbReference type="OrthoDB" id="1862401at2759"/>
<protein>
    <submittedName>
        <fullName evidence="2">Uncharacterized protein</fullName>
    </submittedName>
</protein>
<dbReference type="InterPro" id="IPR023213">
    <property type="entry name" value="CAT-like_dom_sf"/>
</dbReference>
<organism evidence="2 3">
    <name type="scientific">Ziziphus jujuba var. spinosa</name>
    <dbReference type="NCBI Taxonomy" id="714518"/>
    <lineage>
        <taxon>Eukaryota</taxon>
        <taxon>Viridiplantae</taxon>
        <taxon>Streptophyta</taxon>
        <taxon>Embryophyta</taxon>
        <taxon>Tracheophyta</taxon>
        <taxon>Spermatophyta</taxon>
        <taxon>Magnoliopsida</taxon>
        <taxon>eudicotyledons</taxon>
        <taxon>Gunneridae</taxon>
        <taxon>Pentapetalae</taxon>
        <taxon>rosids</taxon>
        <taxon>fabids</taxon>
        <taxon>Rosales</taxon>
        <taxon>Rhamnaceae</taxon>
        <taxon>Paliureae</taxon>
        <taxon>Ziziphus</taxon>
    </lineage>
</organism>
<dbReference type="AlphaFoldDB" id="A0A978UK49"/>
<dbReference type="EMBL" id="JAEACU010000010">
    <property type="protein sequence ID" value="KAH7515201.1"/>
    <property type="molecule type" value="Genomic_DNA"/>
</dbReference>
<sequence>MEFINNNTTSIVSECFVQPHQYHHHACADSDERPPKHNSPFYLTPWDLYFINSQNHTQKGLLFAKPCESDQFMIDSLLDRLKHSLSLTLTHFCPLAGRIRTIQHENENGNESPVSYCSFYVDCKDSPGVKFIHATSDLTISDIISPPDDIVPRSAIRKFFHDDRELVDLHEKSLVTITVTELVDGVFIGCSMNHIVADGNSFCHFFNMWSEIFQQALHHHHQHQPSTVDISRPPVLNPWFPDGQGPLMKVPFNYENQTTASSKLPDPSVNSSPNKDGVVITKIFHFSSETISKLKAKANAECINCNCTNNNNNIIISSFQSLSAFLWRSITRARNLPPHQINVFMLPVNNRSKLNPPLSEDYFGNSVGIIVGGVTTTSELLQNGLGWAALKLHQAVVNYTDKEIRQWVDVWVQCPRTLNGNDRFREVEGNNNVSTLGINDFSKFNTIGNEFGLGKPLAFCSGMKGDKLSDGNMTIYSGRQPGSVDVELCLYHHTISNLQSDHDFVQFLC</sequence>
<evidence type="ECO:0000256" key="1">
    <source>
        <dbReference type="ARBA" id="ARBA00022679"/>
    </source>
</evidence>
<dbReference type="GO" id="GO:0016740">
    <property type="term" value="F:transferase activity"/>
    <property type="evidence" value="ECO:0007669"/>
    <property type="project" value="UniProtKB-KW"/>
</dbReference>